<evidence type="ECO:0000256" key="2">
    <source>
        <dbReference type="SAM" id="SignalP"/>
    </source>
</evidence>
<protein>
    <submittedName>
        <fullName evidence="3">Uncharacterized protein</fullName>
    </submittedName>
</protein>
<reference evidence="4" key="1">
    <citation type="submission" date="2016-10" db="EMBL/GenBank/DDBJ databases">
        <authorList>
            <person name="Varghese N."/>
            <person name="Submissions S."/>
        </authorList>
    </citation>
    <scope>NUCLEOTIDE SEQUENCE [LARGE SCALE GENOMIC DNA]</scope>
    <source>
        <strain evidence="4">OR362-8,ATCC BAA-1266,JCM 13504</strain>
    </source>
</reference>
<dbReference type="OrthoDB" id="1427164at2"/>
<dbReference type="STRING" id="1227077.SAMN04515668_1385"/>
<sequence length="263" mass="27870">MCTRLLFALLACLMLTSAAHAQDLLTKRNGDELTVKVVEITPTEVKYRRTDNPDGPLISVWRTDVFMIRYANGTKEVFGNGAAPASSPAPSSPAPSSAARVPLPGEVPVVGNASPNDAILSEPIHLDGPRIGFTVLSQGVVDKARGEGTELRPFLTQFGWQFESRLFRLPNGVSGLVEFVPLVGGLEQGKFIPSISGLVGIRGAKGFEFGLGPNLTPLGANIVLAMGTSIQSNGINFPINLAVVPGNDGVRFSLLVGFNARHR</sequence>
<feature type="chain" id="PRO_5011567420" evidence="2">
    <location>
        <begin position="22"/>
        <end position="263"/>
    </location>
</feature>
<keyword evidence="2" id="KW-0732">Signal</keyword>
<accession>A0A1I5WMB0</accession>
<organism evidence="3 4">
    <name type="scientific">Hymenobacter arizonensis</name>
    <name type="common">Siccationidurans arizonensis</name>
    <dbReference type="NCBI Taxonomy" id="1227077"/>
    <lineage>
        <taxon>Bacteria</taxon>
        <taxon>Pseudomonadati</taxon>
        <taxon>Bacteroidota</taxon>
        <taxon>Cytophagia</taxon>
        <taxon>Cytophagales</taxon>
        <taxon>Hymenobacteraceae</taxon>
        <taxon>Hymenobacter</taxon>
    </lineage>
</organism>
<evidence type="ECO:0000313" key="4">
    <source>
        <dbReference type="Proteomes" id="UP000199029"/>
    </source>
</evidence>
<feature type="region of interest" description="Disordered" evidence="1">
    <location>
        <begin position="81"/>
        <end position="100"/>
    </location>
</feature>
<gene>
    <name evidence="3" type="ORF">SAMN04515668_1385</name>
</gene>
<evidence type="ECO:0000256" key="1">
    <source>
        <dbReference type="SAM" id="MobiDB-lite"/>
    </source>
</evidence>
<name>A0A1I5WMB0_HYMAR</name>
<evidence type="ECO:0000313" key="3">
    <source>
        <dbReference type="EMBL" id="SFQ20668.1"/>
    </source>
</evidence>
<dbReference type="EMBL" id="FOXS01000002">
    <property type="protein sequence ID" value="SFQ20668.1"/>
    <property type="molecule type" value="Genomic_DNA"/>
</dbReference>
<dbReference type="AlphaFoldDB" id="A0A1I5WMB0"/>
<dbReference type="Proteomes" id="UP000199029">
    <property type="component" value="Unassembled WGS sequence"/>
</dbReference>
<keyword evidence="4" id="KW-1185">Reference proteome</keyword>
<feature type="signal peptide" evidence="2">
    <location>
        <begin position="1"/>
        <end position="21"/>
    </location>
</feature>
<feature type="compositionally biased region" description="Low complexity" evidence="1">
    <location>
        <begin position="82"/>
        <end position="99"/>
    </location>
</feature>
<dbReference type="RefSeq" id="WP_092670461.1">
    <property type="nucleotide sequence ID" value="NZ_FOXS01000002.1"/>
</dbReference>
<proteinExistence type="predicted"/>